<evidence type="ECO:0000313" key="7">
    <source>
        <dbReference type="Proteomes" id="UP001341281"/>
    </source>
</evidence>
<proteinExistence type="inferred from homology"/>
<keyword evidence="3" id="KW-0808">Transferase</keyword>
<dbReference type="EMBL" id="CP144747">
    <property type="protein sequence ID" value="WVZ66913.1"/>
    <property type="molecule type" value="Genomic_DNA"/>
</dbReference>
<name>A0AAQ3WMG4_PASNO</name>
<dbReference type="CDD" id="cd02440">
    <property type="entry name" value="AdoMet_MTases"/>
    <property type="match status" value="1"/>
</dbReference>
<evidence type="ECO:0000256" key="2">
    <source>
        <dbReference type="ARBA" id="ARBA00022603"/>
    </source>
</evidence>
<keyword evidence="2" id="KW-0489">Methyltransferase</keyword>
<dbReference type="Proteomes" id="UP001341281">
    <property type="component" value="Chromosome 03"/>
</dbReference>
<comment type="similarity">
    <text evidence="1">Belongs to the methyltransferase superfamily.</text>
</comment>
<dbReference type="GO" id="GO:0032259">
    <property type="term" value="P:methylation"/>
    <property type="evidence" value="ECO:0007669"/>
    <property type="project" value="UniProtKB-KW"/>
</dbReference>
<dbReference type="Pfam" id="PF08241">
    <property type="entry name" value="Methyltransf_11"/>
    <property type="match status" value="1"/>
</dbReference>
<organism evidence="6 7">
    <name type="scientific">Paspalum notatum var. saurae</name>
    <dbReference type="NCBI Taxonomy" id="547442"/>
    <lineage>
        <taxon>Eukaryota</taxon>
        <taxon>Viridiplantae</taxon>
        <taxon>Streptophyta</taxon>
        <taxon>Embryophyta</taxon>
        <taxon>Tracheophyta</taxon>
        <taxon>Spermatophyta</taxon>
        <taxon>Magnoliopsida</taxon>
        <taxon>Liliopsida</taxon>
        <taxon>Poales</taxon>
        <taxon>Poaceae</taxon>
        <taxon>PACMAD clade</taxon>
        <taxon>Panicoideae</taxon>
        <taxon>Andropogonodae</taxon>
        <taxon>Paspaleae</taxon>
        <taxon>Paspalinae</taxon>
        <taxon>Paspalum</taxon>
    </lineage>
</organism>
<evidence type="ECO:0000256" key="4">
    <source>
        <dbReference type="SAM" id="MobiDB-lite"/>
    </source>
</evidence>
<accession>A0AAQ3WMG4</accession>
<evidence type="ECO:0000313" key="6">
    <source>
        <dbReference type="EMBL" id="WVZ66913.1"/>
    </source>
</evidence>
<dbReference type="InterPro" id="IPR029063">
    <property type="entry name" value="SAM-dependent_MTases_sf"/>
</dbReference>
<evidence type="ECO:0000256" key="1">
    <source>
        <dbReference type="ARBA" id="ARBA00008361"/>
    </source>
</evidence>
<evidence type="ECO:0000256" key="3">
    <source>
        <dbReference type="ARBA" id="ARBA00022679"/>
    </source>
</evidence>
<dbReference type="PANTHER" id="PTHR12176:SF66">
    <property type="entry name" value="S-ADENOSYL-L-METHIONINE-DEPENDENT METHYLTRANSFERASES SUPERFAMILY PROTEIN"/>
    <property type="match status" value="1"/>
</dbReference>
<dbReference type="Gene3D" id="3.40.50.150">
    <property type="entry name" value="Vaccinia Virus protein VP39"/>
    <property type="match status" value="1"/>
</dbReference>
<gene>
    <name evidence="6" type="ORF">U9M48_016070</name>
</gene>
<evidence type="ECO:0000259" key="5">
    <source>
        <dbReference type="Pfam" id="PF08241"/>
    </source>
</evidence>
<protein>
    <recommendedName>
        <fullName evidence="5">Methyltransferase type 11 domain-containing protein</fullName>
    </recommendedName>
</protein>
<dbReference type="InterPro" id="IPR013216">
    <property type="entry name" value="Methyltransf_11"/>
</dbReference>
<feature type="region of interest" description="Disordered" evidence="4">
    <location>
        <begin position="1"/>
        <end position="23"/>
    </location>
</feature>
<dbReference type="PANTHER" id="PTHR12176">
    <property type="entry name" value="SAM-DEPENDENT METHYLTRANSFERASE SUPERFAMILY PROTEIN"/>
    <property type="match status" value="1"/>
</dbReference>
<sequence>MSSPPPPDVGAEEERGAADGGGGSLSYGEAEYWDARYVEEGGAPYDWYQRYDALRPFVRRFAPPASRLLMIGCGSALMSEDMVSDGYVEIVNIDISSVVIEMMRKKYFDVPQLQYLRMDVRDMSMFPDESFDCAIDKGMHSFRWNSGLIDGKWCGVDAPLSAAQMVLEVDRLLKPGGVFILITYGDPSVRVPHLNQSACNWKIVLYILPRPGFIGNIKRHVLDPVPLTERGRLPDGFVPEDPDSHYVYVCKKMQGLTGTGSPTVNHIERQGEE</sequence>
<feature type="domain" description="Methyltransferase type 11" evidence="5">
    <location>
        <begin position="69"/>
        <end position="181"/>
    </location>
</feature>
<dbReference type="InterPro" id="IPR051419">
    <property type="entry name" value="Lys/N-term_MeTrsfase_sf"/>
</dbReference>
<dbReference type="SUPFAM" id="SSF53335">
    <property type="entry name" value="S-adenosyl-L-methionine-dependent methyltransferases"/>
    <property type="match status" value="1"/>
</dbReference>
<reference evidence="6 7" key="1">
    <citation type="submission" date="2024-02" db="EMBL/GenBank/DDBJ databases">
        <title>High-quality chromosome-scale genome assembly of Pensacola bahiagrass (Paspalum notatum Flugge var. saurae).</title>
        <authorList>
            <person name="Vega J.M."/>
            <person name="Podio M."/>
            <person name="Orjuela J."/>
            <person name="Siena L.A."/>
            <person name="Pessino S.C."/>
            <person name="Combes M.C."/>
            <person name="Mariac C."/>
            <person name="Albertini E."/>
            <person name="Pupilli F."/>
            <person name="Ortiz J.P.A."/>
            <person name="Leblanc O."/>
        </authorList>
    </citation>
    <scope>NUCLEOTIDE SEQUENCE [LARGE SCALE GENOMIC DNA]</scope>
    <source>
        <strain evidence="6">R1</strain>
        <tissue evidence="6">Leaf</tissue>
    </source>
</reference>
<keyword evidence="7" id="KW-1185">Reference proteome</keyword>
<dbReference type="GO" id="GO:0008757">
    <property type="term" value="F:S-adenosylmethionine-dependent methyltransferase activity"/>
    <property type="evidence" value="ECO:0007669"/>
    <property type="project" value="InterPro"/>
</dbReference>
<dbReference type="AlphaFoldDB" id="A0AAQ3WMG4"/>
<dbReference type="FunFam" id="3.40.50.150:FF:000252">
    <property type="entry name" value="EEF1A lysine methyltransferase 4"/>
    <property type="match status" value="1"/>
</dbReference>